<dbReference type="GO" id="GO:0003700">
    <property type="term" value="F:DNA-binding transcription factor activity"/>
    <property type="evidence" value="ECO:0007669"/>
    <property type="project" value="InterPro"/>
</dbReference>
<evidence type="ECO:0000256" key="2">
    <source>
        <dbReference type="ARBA" id="ARBA00023015"/>
    </source>
</evidence>
<dbReference type="Gene3D" id="3.40.190.10">
    <property type="entry name" value="Periplasmic binding protein-like II"/>
    <property type="match status" value="2"/>
</dbReference>
<dbReference type="SUPFAM" id="SSF53850">
    <property type="entry name" value="Periplasmic binding protein-like II"/>
    <property type="match status" value="1"/>
</dbReference>
<keyword evidence="3" id="KW-0238">DNA-binding</keyword>
<keyword evidence="2" id="KW-0805">Transcription regulation</keyword>
<dbReference type="Pfam" id="PF03466">
    <property type="entry name" value="LysR_substrate"/>
    <property type="match status" value="1"/>
</dbReference>
<dbReference type="RefSeq" id="WP_046443403.1">
    <property type="nucleotide sequence ID" value="NZ_LAYJ01000088.1"/>
</dbReference>
<organism evidence="6 7">
    <name type="scientific">Christensenella hongkongensis</name>
    <dbReference type="NCBI Taxonomy" id="270498"/>
    <lineage>
        <taxon>Bacteria</taxon>
        <taxon>Bacillati</taxon>
        <taxon>Bacillota</taxon>
        <taxon>Clostridia</taxon>
        <taxon>Christensenellales</taxon>
        <taxon>Christensenellaceae</taxon>
        <taxon>Christensenella</taxon>
    </lineage>
</organism>
<dbReference type="SUPFAM" id="SSF46785">
    <property type="entry name" value="Winged helix' DNA-binding domain"/>
    <property type="match status" value="1"/>
</dbReference>
<keyword evidence="4" id="KW-0804">Transcription</keyword>
<dbReference type="STRING" id="270498.CHK_1549"/>
<dbReference type="GO" id="GO:0000976">
    <property type="term" value="F:transcription cis-regulatory region binding"/>
    <property type="evidence" value="ECO:0007669"/>
    <property type="project" value="TreeGrafter"/>
</dbReference>
<feature type="domain" description="HTH lysR-type" evidence="5">
    <location>
        <begin position="1"/>
        <end position="58"/>
    </location>
</feature>
<dbReference type="Pfam" id="PF00126">
    <property type="entry name" value="HTH_1"/>
    <property type="match status" value="1"/>
</dbReference>
<dbReference type="Gene3D" id="1.10.10.10">
    <property type="entry name" value="Winged helix-like DNA-binding domain superfamily/Winged helix DNA-binding domain"/>
    <property type="match status" value="1"/>
</dbReference>
<name>A0A0M2NL56_9FIRM</name>
<dbReference type="PROSITE" id="PS50931">
    <property type="entry name" value="HTH_LYSR"/>
    <property type="match status" value="1"/>
</dbReference>
<dbReference type="Proteomes" id="UP000034076">
    <property type="component" value="Unassembled WGS sequence"/>
</dbReference>
<keyword evidence="7" id="KW-1185">Reference proteome</keyword>
<dbReference type="EMBL" id="LAYJ01000088">
    <property type="protein sequence ID" value="KKI51162.1"/>
    <property type="molecule type" value="Genomic_DNA"/>
</dbReference>
<evidence type="ECO:0000313" key="7">
    <source>
        <dbReference type="Proteomes" id="UP000034076"/>
    </source>
</evidence>
<dbReference type="OrthoDB" id="9785745at2"/>
<evidence type="ECO:0000256" key="4">
    <source>
        <dbReference type="ARBA" id="ARBA00023163"/>
    </source>
</evidence>
<dbReference type="PANTHER" id="PTHR30126">
    <property type="entry name" value="HTH-TYPE TRANSCRIPTIONAL REGULATOR"/>
    <property type="match status" value="1"/>
</dbReference>
<dbReference type="PRINTS" id="PR00039">
    <property type="entry name" value="HTHLYSR"/>
</dbReference>
<dbReference type="InterPro" id="IPR000847">
    <property type="entry name" value="LysR_HTH_N"/>
</dbReference>
<dbReference type="PANTHER" id="PTHR30126:SF40">
    <property type="entry name" value="HTH-TYPE TRANSCRIPTIONAL REGULATOR GLTR"/>
    <property type="match status" value="1"/>
</dbReference>
<evidence type="ECO:0000256" key="1">
    <source>
        <dbReference type="ARBA" id="ARBA00009437"/>
    </source>
</evidence>
<dbReference type="InterPro" id="IPR036390">
    <property type="entry name" value="WH_DNA-bd_sf"/>
</dbReference>
<evidence type="ECO:0000313" key="6">
    <source>
        <dbReference type="EMBL" id="KKI51162.1"/>
    </source>
</evidence>
<evidence type="ECO:0000259" key="5">
    <source>
        <dbReference type="PROSITE" id="PS50931"/>
    </source>
</evidence>
<protein>
    <submittedName>
        <fullName evidence="6">LysR family transcriptional regulator YeiE</fullName>
    </submittedName>
</protein>
<reference evidence="6 7" key="1">
    <citation type="submission" date="2015-04" db="EMBL/GenBank/DDBJ databases">
        <title>Draft genome sequence of bacteremic isolate Catabacter hongkongensis type strain HKU16T.</title>
        <authorList>
            <person name="Lau S.K."/>
            <person name="Teng J.L."/>
            <person name="Huang Y."/>
            <person name="Curreem S.O."/>
            <person name="Tsui S.K."/>
            <person name="Woo P.C."/>
        </authorList>
    </citation>
    <scope>NUCLEOTIDE SEQUENCE [LARGE SCALE GENOMIC DNA]</scope>
    <source>
        <strain evidence="6 7">HKU16</strain>
    </source>
</reference>
<accession>A0A0M2NL56</accession>
<evidence type="ECO:0000256" key="3">
    <source>
        <dbReference type="ARBA" id="ARBA00023125"/>
    </source>
</evidence>
<comment type="caution">
    <text evidence="6">The sequence shown here is derived from an EMBL/GenBank/DDBJ whole genome shotgun (WGS) entry which is preliminary data.</text>
</comment>
<dbReference type="AlphaFoldDB" id="A0A0M2NL56"/>
<comment type="similarity">
    <text evidence="1">Belongs to the LysR transcriptional regulatory family.</text>
</comment>
<dbReference type="InterPro" id="IPR005119">
    <property type="entry name" value="LysR_subst-bd"/>
</dbReference>
<sequence>MLDYRTETFLTLCETRSYTKAAELLCVTQPAVSQQIKYLEQALGVKLFIYENKELRLTAQGVLYEKALRTMRSDTGKLLELMQHQNEPQHICFGATLTISGYVMPPIIRRFLSDFPHTRLTIREDNTQRLIESLREGVIDFAFVEGHFEKSGFDYRLFSKERFIAVCAPDHPLHKKKPFLAELLDEHLILREPGSGTRNVLESILYEHNLSTESFARVTEIGNMEVLKGLVAKGLGVTMLYEAAVQKELRKRRLVRLALRDFDVEREFNFICLKNSIMLDAYLQFFDYCKKYRRF</sequence>
<gene>
    <name evidence="6" type="ORF">CHK_1549</name>
</gene>
<proteinExistence type="inferred from homology"/>
<dbReference type="InterPro" id="IPR036388">
    <property type="entry name" value="WH-like_DNA-bd_sf"/>
</dbReference>